<dbReference type="GO" id="GO:0004518">
    <property type="term" value="F:nuclease activity"/>
    <property type="evidence" value="ECO:0007669"/>
    <property type="project" value="UniProtKB-KW"/>
</dbReference>
<dbReference type="Proteomes" id="UP000191931">
    <property type="component" value="Unassembled WGS sequence"/>
</dbReference>
<dbReference type="InterPro" id="IPR029060">
    <property type="entry name" value="PIN-like_dom_sf"/>
</dbReference>
<evidence type="ECO:0000256" key="4">
    <source>
        <dbReference type="ARBA" id="ARBA00022723"/>
    </source>
</evidence>
<keyword evidence="6" id="KW-0460">Magnesium</keyword>
<proteinExistence type="inferred from homology"/>
<dbReference type="Gene3D" id="3.40.50.1010">
    <property type="entry name" value="5'-nuclease"/>
    <property type="match status" value="1"/>
</dbReference>
<dbReference type="SUPFAM" id="SSF88723">
    <property type="entry name" value="PIN domain-like"/>
    <property type="match status" value="1"/>
</dbReference>
<dbReference type="PANTHER" id="PTHR33653">
    <property type="entry name" value="RIBONUCLEASE VAPC2"/>
    <property type="match status" value="1"/>
</dbReference>
<dbReference type="Pfam" id="PF01850">
    <property type="entry name" value="PIN"/>
    <property type="match status" value="1"/>
</dbReference>
<keyword evidence="5" id="KW-0378">Hydrolase</keyword>
<keyword evidence="3" id="KW-0540">Nuclease</keyword>
<evidence type="ECO:0000256" key="2">
    <source>
        <dbReference type="ARBA" id="ARBA00022649"/>
    </source>
</evidence>
<reference evidence="9 10" key="1">
    <citation type="submission" date="2017-03" db="EMBL/GenBank/DDBJ databases">
        <authorList>
            <person name="Afonso C.L."/>
            <person name="Miller P.J."/>
            <person name="Scott M.A."/>
            <person name="Spackman E."/>
            <person name="Goraichik I."/>
            <person name="Dimitrov K.M."/>
            <person name="Suarez D.L."/>
            <person name="Swayne D.E."/>
        </authorList>
    </citation>
    <scope>NUCLEOTIDE SEQUENCE [LARGE SCALE GENOMIC DNA]</scope>
    <source>
        <strain evidence="9">PRJEB14757</strain>
    </source>
</reference>
<evidence type="ECO:0000313" key="10">
    <source>
        <dbReference type="Proteomes" id="UP000191931"/>
    </source>
</evidence>
<protein>
    <submittedName>
        <fullName evidence="9">PilT protein-like</fullName>
    </submittedName>
</protein>
<dbReference type="RefSeq" id="WP_080805419.1">
    <property type="nucleotide sequence ID" value="NZ_LT828550.1"/>
</dbReference>
<feature type="domain" description="PIN" evidence="8">
    <location>
        <begin position="6"/>
        <end position="125"/>
    </location>
</feature>
<evidence type="ECO:0000256" key="1">
    <source>
        <dbReference type="ARBA" id="ARBA00001946"/>
    </source>
</evidence>
<gene>
    <name evidence="9" type="ORF">MTBBW1_1630017</name>
</gene>
<dbReference type="STRING" id="1246637.MTBBW1_1630017"/>
<accession>A0A1W1H8U6</accession>
<dbReference type="EMBL" id="FWEV01000072">
    <property type="protein sequence ID" value="SLM28907.1"/>
    <property type="molecule type" value="Genomic_DNA"/>
</dbReference>
<comment type="cofactor">
    <cofactor evidence="1">
        <name>Mg(2+)</name>
        <dbReference type="ChEBI" id="CHEBI:18420"/>
    </cofactor>
</comment>
<sequence length="139" mass="15885">MAVDNILIDTNAYVLFKQGDSEVIEIIRYAPFIGLNAIVLGELLAGFAVGNRELHNRQELEGFLKSPRVNFFAIEHETTEYYAAIYKELRAKGRPVPTNDLWIAATALQYNLTVFTYDKYFKSIERVRTGKCLADFIRS</sequence>
<keyword evidence="4" id="KW-0479">Metal-binding</keyword>
<evidence type="ECO:0000313" key="9">
    <source>
        <dbReference type="EMBL" id="SLM28907.1"/>
    </source>
</evidence>
<dbReference type="CDD" id="cd18753">
    <property type="entry name" value="PIN_VapC4-5_FitB-like"/>
    <property type="match status" value="1"/>
</dbReference>
<organism evidence="9 10">
    <name type="scientific">Desulfamplus magnetovallimortis</name>
    <dbReference type="NCBI Taxonomy" id="1246637"/>
    <lineage>
        <taxon>Bacteria</taxon>
        <taxon>Pseudomonadati</taxon>
        <taxon>Thermodesulfobacteriota</taxon>
        <taxon>Desulfobacteria</taxon>
        <taxon>Desulfobacterales</taxon>
        <taxon>Desulfobacteraceae</taxon>
        <taxon>Desulfamplus</taxon>
    </lineage>
</organism>
<keyword evidence="10" id="KW-1185">Reference proteome</keyword>
<evidence type="ECO:0000256" key="5">
    <source>
        <dbReference type="ARBA" id="ARBA00022801"/>
    </source>
</evidence>
<evidence type="ECO:0000256" key="3">
    <source>
        <dbReference type="ARBA" id="ARBA00022722"/>
    </source>
</evidence>
<dbReference type="GO" id="GO:0016787">
    <property type="term" value="F:hydrolase activity"/>
    <property type="evidence" value="ECO:0007669"/>
    <property type="project" value="UniProtKB-KW"/>
</dbReference>
<name>A0A1W1H8U6_9BACT</name>
<dbReference type="PANTHER" id="PTHR33653:SF1">
    <property type="entry name" value="RIBONUCLEASE VAPC2"/>
    <property type="match status" value="1"/>
</dbReference>
<evidence type="ECO:0000259" key="8">
    <source>
        <dbReference type="Pfam" id="PF01850"/>
    </source>
</evidence>
<comment type="similarity">
    <text evidence="7">Belongs to the PINc/VapC protein family.</text>
</comment>
<dbReference type="OrthoDB" id="9799448at2"/>
<keyword evidence="2" id="KW-1277">Toxin-antitoxin system</keyword>
<evidence type="ECO:0000256" key="6">
    <source>
        <dbReference type="ARBA" id="ARBA00022842"/>
    </source>
</evidence>
<dbReference type="InterPro" id="IPR050556">
    <property type="entry name" value="Type_II_TA_system_RNase"/>
</dbReference>
<dbReference type="InterPro" id="IPR002716">
    <property type="entry name" value="PIN_dom"/>
</dbReference>
<dbReference type="AlphaFoldDB" id="A0A1W1H8U6"/>
<dbReference type="GO" id="GO:0046872">
    <property type="term" value="F:metal ion binding"/>
    <property type="evidence" value="ECO:0007669"/>
    <property type="project" value="UniProtKB-KW"/>
</dbReference>
<evidence type="ECO:0000256" key="7">
    <source>
        <dbReference type="ARBA" id="ARBA00038093"/>
    </source>
</evidence>